<evidence type="ECO:0000313" key="2">
    <source>
        <dbReference type="EMBL" id="KAK6333103.1"/>
    </source>
</evidence>
<feature type="compositionally biased region" description="Polar residues" evidence="1">
    <location>
        <begin position="37"/>
        <end position="61"/>
    </location>
</feature>
<proteinExistence type="predicted"/>
<dbReference type="Proteomes" id="UP001313282">
    <property type="component" value="Unassembled WGS sequence"/>
</dbReference>
<gene>
    <name evidence="2" type="ORF">TWF718_010926</name>
</gene>
<feature type="region of interest" description="Disordered" evidence="1">
    <location>
        <begin position="299"/>
        <end position="386"/>
    </location>
</feature>
<keyword evidence="3" id="KW-1185">Reference proteome</keyword>
<protein>
    <submittedName>
        <fullName evidence="2">Uncharacterized protein</fullName>
    </submittedName>
</protein>
<feature type="region of interest" description="Disordered" evidence="1">
    <location>
        <begin position="1"/>
        <end position="71"/>
    </location>
</feature>
<reference evidence="2 3" key="1">
    <citation type="submission" date="2019-10" db="EMBL/GenBank/DDBJ databases">
        <authorList>
            <person name="Palmer J.M."/>
        </authorList>
    </citation>
    <scope>NUCLEOTIDE SEQUENCE [LARGE SCALE GENOMIC DNA]</scope>
    <source>
        <strain evidence="2 3">TWF718</strain>
    </source>
</reference>
<accession>A0AAN8RC31</accession>
<feature type="compositionally biased region" description="Polar residues" evidence="1">
    <location>
        <begin position="316"/>
        <end position="335"/>
    </location>
</feature>
<evidence type="ECO:0000256" key="1">
    <source>
        <dbReference type="SAM" id="MobiDB-lite"/>
    </source>
</evidence>
<feature type="compositionally biased region" description="Low complexity" evidence="1">
    <location>
        <begin position="299"/>
        <end position="310"/>
    </location>
</feature>
<feature type="compositionally biased region" description="Basic and acidic residues" evidence="1">
    <location>
        <begin position="358"/>
        <end position="375"/>
    </location>
</feature>
<dbReference type="AlphaFoldDB" id="A0AAN8RC31"/>
<feature type="compositionally biased region" description="Polar residues" evidence="1">
    <location>
        <begin position="343"/>
        <end position="354"/>
    </location>
</feature>
<evidence type="ECO:0000313" key="3">
    <source>
        <dbReference type="Proteomes" id="UP001313282"/>
    </source>
</evidence>
<feature type="region of interest" description="Disordered" evidence="1">
    <location>
        <begin position="105"/>
        <end position="131"/>
    </location>
</feature>
<organism evidence="2 3">
    <name type="scientific">Orbilia javanica</name>
    <dbReference type="NCBI Taxonomy" id="47235"/>
    <lineage>
        <taxon>Eukaryota</taxon>
        <taxon>Fungi</taxon>
        <taxon>Dikarya</taxon>
        <taxon>Ascomycota</taxon>
        <taxon>Pezizomycotina</taxon>
        <taxon>Orbiliomycetes</taxon>
        <taxon>Orbiliales</taxon>
        <taxon>Orbiliaceae</taxon>
        <taxon>Orbilia</taxon>
    </lineage>
</organism>
<comment type="caution">
    <text evidence="2">The sequence shown here is derived from an EMBL/GenBank/DDBJ whole genome shotgun (WGS) entry which is preliminary data.</text>
</comment>
<dbReference type="EMBL" id="JAVHNR010000009">
    <property type="protein sequence ID" value="KAK6333103.1"/>
    <property type="molecule type" value="Genomic_DNA"/>
</dbReference>
<sequence>MEVDGPHCNSALHSANHAPQEFRDESVPIRPPKQYEASESSGFQFGRQINSDHGQDMTNTLPCPHPATPPLGLSAVIPTPLESQYPEPRNDLLSNLRDMFELDNPKGDLRPEPSSCYREAGPPESDHRRGLFEPEDPTCSPYVPNLVYQIDLLHQANLKSTGNSAQVSSGVSGLRQKYKTPSSAHNSVDLYSNSSFVADMYAETPSTDTGVSAPPGPFSFDEGYSSRRTSPLYQIKSPVSSYLHRKSMSLSSGCTCACTDEDDDSGEGEETLVKLTAIYILIHYFLLHEYHLKSLSASTSPLSRSFSGSESDSRIEQCSNLEDQTENGENYSDYTGESRVANIESNKGQESGRNIQGRKRDSQEDGGKENEDDRRPNKRRIRPTDDLNSLGYHLACPFAKGIPSKYPACALIGRQDLAGVK</sequence>
<name>A0AAN8RC31_9PEZI</name>